<keyword evidence="1" id="KW-1133">Transmembrane helix</keyword>
<reference evidence="2 3" key="1">
    <citation type="submission" date="2011-10" db="EMBL/GenBank/DDBJ databases">
        <title>The Genome Sequence of Lachnospiraceae bacterium ACC2.</title>
        <authorList>
            <consortium name="The Broad Institute Genome Sequencing Platform"/>
            <person name="Earl A."/>
            <person name="Ward D."/>
            <person name="Feldgarden M."/>
            <person name="Gevers D."/>
            <person name="Sizova M."/>
            <person name="Hazen A."/>
            <person name="Epstein S."/>
            <person name="Young S.K."/>
            <person name="Zeng Q."/>
            <person name="Gargeya S."/>
            <person name="Fitzgerald M."/>
            <person name="Haas B."/>
            <person name="Abouelleil A."/>
            <person name="Alvarado L."/>
            <person name="Arachchi H.M."/>
            <person name="Berlin A."/>
            <person name="Brown A."/>
            <person name="Chapman S.B."/>
            <person name="Chen Z."/>
            <person name="Dunbar C."/>
            <person name="Freedman E."/>
            <person name="Gearin G."/>
            <person name="Goldberg J."/>
            <person name="Griggs A."/>
            <person name="Gujja S."/>
            <person name="Heiman D."/>
            <person name="Howarth C."/>
            <person name="Larson L."/>
            <person name="Lui A."/>
            <person name="MacDonald P.J.P."/>
            <person name="Montmayeur A."/>
            <person name="Murphy C."/>
            <person name="Neiman D."/>
            <person name="Pearson M."/>
            <person name="Priest M."/>
            <person name="Roberts A."/>
            <person name="Saif S."/>
            <person name="Shea T."/>
            <person name="Shenoy N."/>
            <person name="Sisk P."/>
            <person name="Stolte C."/>
            <person name="Sykes S."/>
            <person name="Wortman J."/>
            <person name="Nusbaum C."/>
            <person name="Birren B."/>
        </authorList>
    </citation>
    <scope>NUCLEOTIDE SEQUENCE [LARGE SCALE GENOMIC DNA]</scope>
    <source>
        <strain evidence="2 3">ACC2</strain>
    </source>
</reference>
<name>A0AA36Y3S6_9FIRM</name>
<gene>
    <name evidence="2" type="ORF">HMPREF9623_01850</name>
</gene>
<feature type="transmembrane region" description="Helical" evidence="1">
    <location>
        <begin position="129"/>
        <end position="156"/>
    </location>
</feature>
<organism evidence="2 3">
    <name type="scientific">Stomatobaculum longum</name>
    <dbReference type="NCBI Taxonomy" id="796942"/>
    <lineage>
        <taxon>Bacteria</taxon>
        <taxon>Bacillati</taxon>
        <taxon>Bacillota</taxon>
        <taxon>Clostridia</taxon>
        <taxon>Lachnospirales</taxon>
        <taxon>Lachnospiraceae</taxon>
        <taxon>Stomatobaculum</taxon>
    </lineage>
</organism>
<feature type="transmembrane region" description="Helical" evidence="1">
    <location>
        <begin position="227"/>
        <end position="248"/>
    </location>
</feature>
<evidence type="ECO:0000313" key="2">
    <source>
        <dbReference type="EMBL" id="EHO15939.1"/>
    </source>
</evidence>
<accession>A0AA36Y3S6</accession>
<protein>
    <submittedName>
        <fullName evidence="2">Uncharacterized protein</fullName>
    </submittedName>
</protein>
<feature type="transmembrane region" description="Helical" evidence="1">
    <location>
        <begin position="99"/>
        <end position="123"/>
    </location>
</feature>
<feature type="transmembrane region" description="Helical" evidence="1">
    <location>
        <begin position="163"/>
        <end position="184"/>
    </location>
</feature>
<keyword evidence="1" id="KW-0812">Transmembrane</keyword>
<proteinExistence type="predicted"/>
<dbReference type="AlphaFoldDB" id="A0AA36Y3S6"/>
<keyword evidence="1" id="KW-0472">Membrane</keyword>
<evidence type="ECO:0000313" key="3">
    <source>
        <dbReference type="Proteomes" id="UP000018466"/>
    </source>
</evidence>
<dbReference type="Pfam" id="PF12730">
    <property type="entry name" value="ABC2_membrane_4"/>
    <property type="match status" value="1"/>
</dbReference>
<dbReference type="EMBL" id="AGEL01000014">
    <property type="protein sequence ID" value="EHO15939.1"/>
    <property type="molecule type" value="Genomic_DNA"/>
</dbReference>
<feature type="transmembrane region" description="Helical" evidence="1">
    <location>
        <begin position="20"/>
        <end position="38"/>
    </location>
</feature>
<dbReference type="Proteomes" id="UP000018466">
    <property type="component" value="Unassembled WGS sequence"/>
</dbReference>
<feature type="transmembrane region" description="Helical" evidence="1">
    <location>
        <begin position="50"/>
        <end position="71"/>
    </location>
</feature>
<comment type="caution">
    <text evidence="2">The sequence shown here is derived from an EMBL/GenBank/DDBJ whole genome shotgun (WGS) entry which is preliminary data.</text>
</comment>
<sequence>MLNLIRCEFWKLKRLKLIQITLVMALLFPIILTIYVFYKRSSFALLYRFVFLYGDLLFKPCILGILSVLLLSMEQRNDTFKNLRAIPITRAQLFHTKMALLLCLSVLYSLIEFLATALGGLLLERQHGALAVYIYCSLMTGIMLFFDILPLVLFFCLCRASSFFAVILSLFYAIAGFLLVNSYASGMVASDGVIANLPRIVIFRWFLYVFDLERTAVSSGLSALPTVSAGLFLFCTGGAALLISAVLYHQKGDKDEWHDML</sequence>
<evidence type="ECO:0000256" key="1">
    <source>
        <dbReference type="SAM" id="Phobius"/>
    </source>
</evidence>
<keyword evidence="3" id="KW-1185">Reference proteome</keyword>